<dbReference type="FunFam" id="3.30.1490.10:FF:000001">
    <property type="entry name" value="30S ribosomal protein S8"/>
    <property type="match status" value="1"/>
</dbReference>
<evidence type="ECO:0000256" key="7">
    <source>
        <dbReference type="ARBA" id="ARBA00046740"/>
    </source>
</evidence>
<reference evidence="9 10" key="2">
    <citation type="submission" date="2018-09" db="EMBL/GenBank/DDBJ databases">
        <title>Genome of Sphaerochaeta halotolerans strain 4-11.</title>
        <authorList>
            <person name="Nazina T.N."/>
            <person name="Sokolova D.S."/>
        </authorList>
    </citation>
    <scope>NUCLEOTIDE SEQUENCE [LARGE SCALE GENOMIC DNA]</scope>
    <source>
        <strain evidence="9 10">4-11</strain>
    </source>
</reference>
<dbReference type="Proteomes" id="UP000264002">
    <property type="component" value="Unassembled WGS sequence"/>
</dbReference>
<dbReference type="GO" id="GO:0006412">
    <property type="term" value="P:translation"/>
    <property type="evidence" value="ECO:0007669"/>
    <property type="project" value="UniProtKB-UniRule"/>
</dbReference>
<proteinExistence type="inferred from homology"/>
<dbReference type="RefSeq" id="WP_117329446.1">
    <property type="nucleotide sequence ID" value="NZ_QUWK01000003.1"/>
</dbReference>
<dbReference type="Gene3D" id="3.30.1370.30">
    <property type="match status" value="1"/>
</dbReference>
<keyword evidence="3 8" id="KW-0694">RNA-binding</keyword>
<evidence type="ECO:0000313" key="9">
    <source>
        <dbReference type="EMBL" id="RFU95498.1"/>
    </source>
</evidence>
<dbReference type="Gene3D" id="3.30.1490.10">
    <property type="match status" value="1"/>
</dbReference>
<dbReference type="EMBL" id="QUWK01000003">
    <property type="protein sequence ID" value="RFU95498.1"/>
    <property type="molecule type" value="Genomic_DNA"/>
</dbReference>
<evidence type="ECO:0000256" key="2">
    <source>
        <dbReference type="ARBA" id="ARBA00022730"/>
    </source>
</evidence>
<dbReference type="PANTHER" id="PTHR11758">
    <property type="entry name" value="40S RIBOSOMAL PROTEIN S15A"/>
    <property type="match status" value="1"/>
</dbReference>
<dbReference type="InterPro" id="IPR035987">
    <property type="entry name" value="Ribosomal_uS8_sf"/>
</dbReference>
<keyword evidence="5 8" id="KW-0687">Ribonucleoprotein</keyword>
<dbReference type="GO" id="GO:0005737">
    <property type="term" value="C:cytoplasm"/>
    <property type="evidence" value="ECO:0007669"/>
    <property type="project" value="UniProtKB-ARBA"/>
</dbReference>
<keyword evidence="4 8" id="KW-0689">Ribosomal protein</keyword>
<protein>
    <recommendedName>
        <fullName evidence="6 8">Small ribosomal subunit protein uS8</fullName>
    </recommendedName>
</protein>
<comment type="caution">
    <text evidence="9">The sequence shown here is derived from an EMBL/GenBank/DDBJ whole genome shotgun (WGS) entry which is preliminary data.</text>
</comment>
<dbReference type="AlphaFoldDB" id="A0A372MJE3"/>
<evidence type="ECO:0000313" key="10">
    <source>
        <dbReference type="Proteomes" id="UP000264002"/>
    </source>
</evidence>
<dbReference type="OrthoDB" id="9802617at2"/>
<name>A0A372MJE3_9SPIR</name>
<comment type="similarity">
    <text evidence="1 8">Belongs to the universal ribosomal protein uS8 family.</text>
</comment>
<keyword evidence="10" id="KW-1185">Reference proteome</keyword>
<dbReference type="GO" id="GO:1990904">
    <property type="term" value="C:ribonucleoprotein complex"/>
    <property type="evidence" value="ECO:0007669"/>
    <property type="project" value="UniProtKB-KW"/>
</dbReference>
<sequence>MAVSDPVADMLTKVRNANMAKHEKVDVSTSKMKLQIVKILKNEGYIKNFKKVTKDGISYIRVFLKYDDNQSPVLHGIQRISTPGRRVYTGYRGMPRVYNGHGVVVVSTSSGVITGKKATENKVGGELICSIW</sequence>
<evidence type="ECO:0000256" key="5">
    <source>
        <dbReference type="ARBA" id="ARBA00023274"/>
    </source>
</evidence>
<comment type="subunit">
    <text evidence="7 8">Part of the 30S ribosomal subunit. Contacts proteins S5 and S12.</text>
</comment>
<dbReference type="FunFam" id="3.30.1370.30:FF:000002">
    <property type="entry name" value="30S ribosomal protein S8"/>
    <property type="match status" value="1"/>
</dbReference>
<accession>A0A372MJE3</accession>
<dbReference type="HAMAP" id="MF_01302_B">
    <property type="entry name" value="Ribosomal_uS8_B"/>
    <property type="match status" value="1"/>
</dbReference>
<keyword evidence="2 8" id="KW-0699">rRNA-binding</keyword>
<dbReference type="InterPro" id="IPR000630">
    <property type="entry name" value="Ribosomal_uS8"/>
</dbReference>
<dbReference type="GO" id="GO:0003735">
    <property type="term" value="F:structural constituent of ribosome"/>
    <property type="evidence" value="ECO:0007669"/>
    <property type="project" value="InterPro"/>
</dbReference>
<evidence type="ECO:0000256" key="8">
    <source>
        <dbReference type="HAMAP-Rule" id="MF_01302"/>
    </source>
</evidence>
<dbReference type="GO" id="GO:0019843">
    <property type="term" value="F:rRNA binding"/>
    <property type="evidence" value="ECO:0007669"/>
    <property type="project" value="UniProtKB-UniRule"/>
</dbReference>
<dbReference type="NCBIfam" id="NF001109">
    <property type="entry name" value="PRK00136.1"/>
    <property type="match status" value="1"/>
</dbReference>
<evidence type="ECO:0000256" key="1">
    <source>
        <dbReference type="ARBA" id="ARBA00006471"/>
    </source>
</evidence>
<evidence type="ECO:0000256" key="6">
    <source>
        <dbReference type="ARBA" id="ARBA00035258"/>
    </source>
</evidence>
<organism evidence="9 10">
    <name type="scientific">Sphaerochaeta halotolerans</name>
    <dbReference type="NCBI Taxonomy" id="2293840"/>
    <lineage>
        <taxon>Bacteria</taxon>
        <taxon>Pseudomonadati</taxon>
        <taxon>Spirochaetota</taxon>
        <taxon>Spirochaetia</taxon>
        <taxon>Spirochaetales</taxon>
        <taxon>Sphaerochaetaceae</taxon>
        <taxon>Sphaerochaeta</taxon>
    </lineage>
</organism>
<dbReference type="Pfam" id="PF00410">
    <property type="entry name" value="Ribosomal_S8"/>
    <property type="match status" value="1"/>
</dbReference>
<comment type="function">
    <text evidence="8">One of the primary rRNA binding proteins, it binds directly to 16S rRNA central domain where it helps coordinate assembly of the platform of the 30S subunit.</text>
</comment>
<gene>
    <name evidence="8" type="primary">rpsH</name>
    <name evidence="9" type="ORF">DYP60_03225</name>
</gene>
<dbReference type="SUPFAM" id="SSF56047">
    <property type="entry name" value="Ribosomal protein S8"/>
    <property type="match status" value="1"/>
</dbReference>
<evidence type="ECO:0000256" key="4">
    <source>
        <dbReference type="ARBA" id="ARBA00022980"/>
    </source>
</evidence>
<dbReference type="GO" id="GO:0005840">
    <property type="term" value="C:ribosome"/>
    <property type="evidence" value="ECO:0007669"/>
    <property type="project" value="UniProtKB-KW"/>
</dbReference>
<evidence type="ECO:0000256" key="3">
    <source>
        <dbReference type="ARBA" id="ARBA00022884"/>
    </source>
</evidence>
<reference evidence="10" key="1">
    <citation type="submission" date="2018-08" db="EMBL/GenBank/DDBJ databases">
        <authorList>
            <person name="Grouzdev D.S."/>
            <person name="Krutkina M.S."/>
        </authorList>
    </citation>
    <scope>NUCLEOTIDE SEQUENCE [LARGE SCALE GENOMIC DNA]</scope>
    <source>
        <strain evidence="10">4-11</strain>
    </source>
</reference>